<protein>
    <submittedName>
        <fullName evidence="1">Uncharacterized protein</fullName>
    </submittedName>
</protein>
<reference evidence="1" key="2">
    <citation type="journal article" date="2023" name="Commun. Biol.">
        <title>Intrasexual cuticular hydrocarbon dimorphism in a wasp sheds light on hydrocarbon biosynthesis genes in Hymenoptera.</title>
        <authorList>
            <person name="Moris V.C."/>
            <person name="Podsiadlowski L."/>
            <person name="Martin S."/>
            <person name="Oeyen J.P."/>
            <person name="Donath A."/>
            <person name="Petersen M."/>
            <person name="Wilbrandt J."/>
            <person name="Misof B."/>
            <person name="Liedtke D."/>
            <person name="Thamm M."/>
            <person name="Scheiner R."/>
            <person name="Schmitt T."/>
            <person name="Niehuis O."/>
        </authorList>
    </citation>
    <scope>NUCLEOTIDE SEQUENCE</scope>
    <source>
        <strain evidence="1">GBR_01_08_01A</strain>
    </source>
</reference>
<reference evidence="1" key="1">
    <citation type="submission" date="2021-08" db="EMBL/GenBank/DDBJ databases">
        <authorList>
            <person name="Misof B."/>
            <person name="Oliver O."/>
            <person name="Podsiadlowski L."/>
            <person name="Donath A."/>
            <person name="Peters R."/>
            <person name="Mayer C."/>
            <person name="Rust J."/>
            <person name="Gunkel S."/>
            <person name="Lesny P."/>
            <person name="Martin S."/>
            <person name="Oeyen J.P."/>
            <person name="Petersen M."/>
            <person name="Panagiotis P."/>
            <person name="Wilbrandt J."/>
            <person name="Tanja T."/>
        </authorList>
    </citation>
    <scope>NUCLEOTIDE SEQUENCE</scope>
    <source>
        <strain evidence="1">GBR_01_08_01A</strain>
        <tissue evidence="1">Thorax + abdomen</tissue>
    </source>
</reference>
<sequence>MKVEALLIKNDEWIYIDGEYKKLEVTVWLRVSDWSTKEQKARSDLILLTRWNCNVVQPLKMSMQSRDDLLISGDTEAKRY</sequence>
<keyword evidence="2" id="KW-1185">Reference proteome</keyword>
<dbReference type="Proteomes" id="UP001258017">
    <property type="component" value="Unassembled WGS sequence"/>
</dbReference>
<evidence type="ECO:0000313" key="1">
    <source>
        <dbReference type="EMBL" id="KAK2581054.1"/>
    </source>
</evidence>
<gene>
    <name evidence="1" type="ORF">KPH14_006097</name>
</gene>
<proteinExistence type="predicted"/>
<dbReference type="EMBL" id="JAIFRP010000045">
    <property type="protein sequence ID" value="KAK2581054.1"/>
    <property type="molecule type" value="Genomic_DNA"/>
</dbReference>
<comment type="caution">
    <text evidence="1">The sequence shown here is derived from an EMBL/GenBank/DDBJ whole genome shotgun (WGS) entry which is preliminary data.</text>
</comment>
<dbReference type="AlphaFoldDB" id="A0AAD9RJQ1"/>
<evidence type="ECO:0000313" key="2">
    <source>
        <dbReference type="Proteomes" id="UP001258017"/>
    </source>
</evidence>
<organism evidence="1 2">
    <name type="scientific">Odynerus spinipes</name>
    <dbReference type="NCBI Taxonomy" id="1348599"/>
    <lineage>
        <taxon>Eukaryota</taxon>
        <taxon>Metazoa</taxon>
        <taxon>Ecdysozoa</taxon>
        <taxon>Arthropoda</taxon>
        <taxon>Hexapoda</taxon>
        <taxon>Insecta</taxon>
        <taxon>Pterygota</taxon>
        <taxon>Neoptera</taxon>
        <taxon>Endopterygota</taxon>
        <taxon>Hymenoptera</taxon>
        <taxon>Apocrita</taxon>
        <taxon>Aculeata</taxon>
        <taxon>Vespoidea</taxon>
        <taxon>Vespidae</taxon>
        <taxon>Eumeninae</taxon>
        <taxon>Odynerus</taxon>
    </lineage>
</organism>
<accession>A0AAD9RJQ1</accession>
<name>A0AAD9RJQ1_9HYME</name>